<dbReference type="RefSeq" id="WP_183947727.1">
    <property type="nucleotide sequence ID" value="NZ_JACHHX010000005.1"/>
</dbReference>
<evidence type="ECO:0000256" key="1">
    <source>
        <dbReference type="SAM" id="Phobius"/>
    </source>
</evidence>
<dbReference type="AlphaFoldDB" id="A0A7W7XZ90"/>
<feature type="transmembrane region" description="Helical" evidence="1">
    <location>
        <begin position="252"/>
        <end position="270"/>
    </location>
</feature>
<dbReference type="InterPro" id="IPR025178">
    <property type="entry name" value="Lnb_N"/>
</dbReference>
<evidence type="ECO:0000259" key="2">
    <source>
        <dbReference type="Pfam" id="PF13387"/>
    </source>
</evidence>
<evidence type="ECO:0000313" key="4">
    <source>
        <dbReference type="EMBL" id="MBB5015160.1"/>
    </source>
</evidence>
<protein>
    <recommendedName>
        <fullName evidence="6">DUF4105 domain-containing protein</fullName>
    </recommendedName>
</protein>
<comment type="caution">
    <text evidence="4">The sequence shown here is derived from an EMBL/GenBank/DDBJ whole genome shotgun (WGS) entry which is preliminary data.</text>
</comment>
<organism evidence="4 5">
    <name type="scientific">Rehaibacterium terrae</name>
    <dbReference type="NCBI Taxonomy" id="1341696"/>
    <lineage>
        <taxon>Bacteria</taxon>
        <taxon>Pseudomonadati</taxon>
        <taxon>Pseudomonadota</taxon>
        <taxon>Gammaproteobacteria</taxon>
        <taxon>Lysobacterales</taxon>
        <taxon>Lysobacteraceae</taxon>
        <taxon>Rehaibacterium</taxon>
    </lineage>
</organism>
<sequence>MTERGRGLAALFLLWMLLVAGAAAAPRIGLVTMEPGEEYWSRFGHNAILVDEGDGNEPTLYNYGYFDFDEPGFLLRFLKGDMRYRLVALPFSQDLAYYARAGRGVTLQWLAIEDAAARDLADFLAWNARPENAVYRYDYFTANCSTKVRDALDDALGGLLQTQLSGRSRGLTYRMESLRLGMPLPWMGFGMHIGLGPYADRPLSRWEESFVPMRLREAVREVRLPDGRPLVTGEDTLLVHRLPPAWDEPPQWRARYALLGLTLAIGLLWLGRRTPRALAGIAAGLWALCGVTGLGLLALWLLTDHVAAWGNENLLLFNPLCLALLPGARALWRGREPARSFHRLLMLVLLGAGLALFLRFLPFRLQDNADWIALMLPLHAALAWALRRRG</sequence>
<accession>A0A7W7XZ90</accession>
<feature type="transmembrane region" description="Helical" evidence="1">
    <location>
        <begin position="314"/>
        <end position="332"/>
    </location>
</feature>
<keyword evidence="1" id="KW-0812">Transmembrane</keyword>
<feature type="domain" description="Lnb-like transmembrane" evidence="3">
    <location>
        <begin position="257"/>
        <end position="382"/>
    </location>
</feature>
<proteinExistence type="predicted"/>
<dbReference type="Pfam" id="PF25221">
    <property type="entry name" value="5TMH_Lnb"/>
    <property type="match status" value="1"/>
</dbReference>
<keyword evidence="1" id="KW-1133">Transmembrane helix</keyword>
<evidence type="ECO:0000313" key="5">
    <source>
        <dbReference type="Proteomes" id="UP000519004"/>
    </source>
</evidence>
<dbReference type="InterPro" id="IPR057436">
    <property type="entry name" value="5TMH_Lnb"/>
</dbReference>
<evidence type="ECO:0000259" key="3">
    <source>
        <dbReference type="Pfam" id="PF25221"/>
    </source>
</evidence>
<dbReference type="Pfam" id="PF13387">
    <property type="entry name" value="Lnb_N"/>
    <property type="match status" value="1"/>
</dbReference>
<feature type="transmembrane region" description="Helical" evidence="1">
    <location>
        <begin position="277"/>
        <end position="302"/>
    </location>
</feature>
<feature type="transmembrane region" description="Helical" evidence="1">
    <location>
        <begin position="344"/>
        <end position="363"/>
    </location>
</feature>
<evidence type="ECO:0008006" key="6">
    <source>
        <dbReference type="Google" id="ProtNLM"/>
    </source>
</evidence>
<dbReference type="EMBL" id="JACHHX010000005">
    <property type="protein sequence ID" value="MBB5015160.1"/>
    <property type="molecule type" value="Genomic_DNA"/>
</dbReference>
<reference evidence="4 5" key="1">
    <citation type="submission" date="2020-08" db="EMBL/GenBank/DDBJ databases">
        <title>Genomic Encyclopedia of Type Strains, Phase IV (KMG-IV): sequencing the most valuable type-strain genomes for metagenomic binning, comparative biology and taxonomic classification.</title>
        <authorList>
            <person name="Goeker M."/>
        </authorList>
    </citation>
    <scope>NUCLEOTIDE SEQUENCE [LARGE SCALE GENOMIC DNA]</scope>
    <source>
        <strain evidence="4 5">DSM 25897</strain>
    </source>
</reference>
<gene>
    <name evidence="4" type="ORF">HNQ58_001041</name>
</gene>
<name>A0A7W7XZ90_9GAMM</name>
<keyword evidence="1" id="KW-0472">Membrane</keyword>
<dbReference type="Proteomes" id="UP000519004">
    <property type="component" value="Unassembled WGS sequence"/>
</dbReference>
<keyword evidence="5" id="KW-1185">Reference proteome</keyword>
<feature type="transmembrane region" description="Helical" evidence="1">
    <location>
        <begin position="369"/>
        <end position="386"/>
    </location>
</feature>
<feature type="domain" description="Lnb N-terminal periplasmic" evidence="2">
    <location>
        <begin position="30"/>
        <end position="162"/>
    </location>
</feature>